<comment type="caution">
    <text evidence="1">The sequence shown here is derived from an EMBL/GenBank/DDBJ whole genome shotgun (WGS) entry which is preliminary data.</text>
</comment>
<proteinExistence type="predicted"/>
<gene>
    <name evidence="1" type="ORF">MLD38_031262</name>
</gene>
<reference evidence="2" key="1">
    <citation type="journal article" date="2023" name="Front. Plant Sci.">
        <title>Chromosomal-level genome assembly of Melastoma candidum provides insights into trichome evolution.</title>
        <authorList>
            <person name="Zhong Y."/>
            <person name="Wu W."/>
            <person name="Sun C."/>
            <person name="Zou P."/>
            <person name="Liu Y."/>
            <person name="Dai S."/>
            <person name="Zhou R."/>
        </authorList>
    </citation>
    <scope>NUCLEOTIDE SEQUENCE [LARGE SCALE GENOMIC DNA]</scope>
</reference>
<dbReference type="Proteomes" id="UP001057402">
    <property type="component" value="Chromosome 9"/>
</dbReference>
<dbReference type="EMBL" id="CM042888">
    <property type="protein sequence ID" value="KAI4325898.1"/>
    <property type="molecule type" value="Genomic_DNA"/>
</dbReference>
<accession>A0ACB9MP49</accession>
<name>A0ACB9MP49_9MYRT</name>
<sequence>MLVQMDKASILDDTILYLKELEARVEELESSMEATELEARSQSKGLGSEVKINIKDGEVLIEIKCPYREYMLVGILKAINNLQLDAWLVQSSNLDGILSLTLSSKFRGVAVSSVGMIEQALWKVTGKSRMAD</sequence>
<evidence type="ECO:0000313" key="1">
    <source>
        <dbReference type="EMBL" id="KAI4325898.1"/>
    </source>
</evidence>
<evidence type="ECO:0000313" key="2">
    <source>
        <dbReference type="Proteomes" id="UP001057402"/>
    </source>
</evidence>
<organism evidence="1 2">
    <name type="scientific">Melastoma candidum</name>
    <dbReference type="NCBI Taxonomy" id="119954"/>
    <lineage>
        <taxon>Eukaryota</taxon>
        <taxon>Viridiplantae</taxon>
        <taxon>Streptophyta</taxon>
        <taxon>Embryophyta</taxon>
        <taxon>Tracheophyta</taxon>
        <taxon>Spermatophyta</taxon>
        <taxon>Magnoliopsida</taxon>
        <taxon>eudicotyledons</taxon>
        <taxon>Gunneridae</taxon>
        <taxon>Pentapetalae</taxon>
        <taxon>rosids</taxon>
        <taxon>malvids</taxon>
        <taxon>Myrtales</taxon>
        <taxon>Melastomataceae</taxon>
        <taxon>Melastomatoideae</taxon>
        <taxon>Melastomateae</taxon>
        <taxon>Melastoma</taxon>
    </lineage>
</organism>
<keyword evidence="2" id="KW-1185">Reference proteome</keyword>
<protein>
    <submittedName>
        <fullName evidence="1">Uncharacterized protein</fullName>
    </submittedName>
</protein>